<feature type="non-terminal residue" evidence="2">
    <location>
        <position position="157"/>
    </location>
</feature>
<name>K0RBM0_THAOC</name>
<dbReference type="AlphaFoldDB" id="K0RBM0"/>
<gene>
    <name evidence="2" type="ORF">THAOC_30377</name>
</gene>
<evidence type="ECO:0000256" key="1">
    <source>
        <dbReference type="SAM" id="MobiDB-lite"/>
    </source>
</evidence>
<feature type="region of interest" description="Disordered" evidence="1">
    <location>
        <begin position="95"/>
        <end position="129"/>
    </location>
</feature>
<sequence length="157" mass="17199">MVMHDPAVPCCRLRAFPLRDLQQVQLVRGFSRLGFGVLRPRGARIREARETAKALRPDSGFFLLKNGQAESSAALSRTFVHPLLSVPVSVSQKESGYESRRTLSRGRIESKSKRHAAGTGPTGDKWRCTGRQQFAEPSPVLAGDRHGTASGGRYIGL</sequence>
<accession>K0RBM0</accession>
<evidence type="ECO:0000313" key="3">
    <source>
        <dbReference type="Proteomes" id="UP000266841"/>
    </source>
</evidence>
<comment type="caution">
    <text evidence="2">The sequence shown here is derived from an EMBL/GenBank/DDBJ whole genome shotgun (WGS) entry which is preliminary data.</text>
</comment>
<dbReference type="EMBL" id="AGNL01043387">
    <property type="protein sequence ID" value="EJK50590.1"/>
    <property type="molecule type" value="Genomic_DNA"/>
</dbReference>
<feature type="compositionally biased region" description="Basic and acidic residues" evidence="1">
    <location>
        <begin position="95"/>
        <end position="111"/>
    </location>
</feature>
<dbReference type="Proteomes" id="UP000266841">
    <property type="component" value="Unassembled WGS sequence"/>
</dbReference>
<keyword evidence="3" id="KW-1185">Reference proteome</keyword>
<proteinExistence type="predicted"/>
<feature type="region of interest" description="Disordered" evidence="1">
    <location>
        <begin position="138"/>
        <end position="157"/>
    </location>
</feature>
<evidence type="ECO:0000313" key="2">
    <source>
        <dbReference type="EMBL" id="EJK50590.1"/>
    </source>
</evidence>
<organism evidence="2 3">
    <name type="scientific">Thalassiosira oceanica</name>
    <name type="common">Marine diatom</name>
    <dbReference type="NCBI Taxonomy" id="159749"/>
    <lineage>
        <taxon>Eukaryota</taxon>
        <taxon>Sar</taxon>
        <taxon>Stramenopiles</taxon>
        <taxon>Ochrophyta</taxon>
        <taxon>Bacillariophyta</taxon>
        <taxon>Coscinodiscophyceae</taxon>
        <taxon>Thalassiosirophycidae</taxon>
        <taxon>Thalassiosirales</taxon>
        <taxon>Thalassiosiraceae</taxon>
        <taxon>Thalassiosira</taxon>
    </lineage>
</organism>
<reference evidence="2 3" key="1">
    <citation type="journal article" date="2012" name="Genome Biol.">
        <title>Genome and low-iron response of an oceanic diatom adapted to chronic iron limitation.</title>
        <authorList>
            <person name="Lommer M."/>
            <person name="Specht M."/>
            <person name="Roy A.S."/>
            <person name="Kraemer L."/>
            <person name="Andreson R."/>
            <person name="Gutowska M.A."/>
            <person name="Wolf J."/>
            <person name="Bergner S.V."/>
            <person name="Schilhabel M.B."/>
            <person name="Klostermeier U.C."/>
            <person name="Beiko R.G."/>
            <person name="Rosenstiel P."/>
            <person name="Hippler M."/>
            <person name="Laroche J."/>
        </authorList>
    </citation>
    <scope>NUCLEOTIDE SEQUENCE [LARGE SCALE GENOMIC DNA]</scope>
    <source>
        <strain evidence="2 3">CCMP1005</strain>
    </source>
</reference>
<protein>
    <submittedName>
        <fullName evidence="2">Uncharacterized protein</fullName>
    </submittedName>
</protein>